<sequence length="533" mass="61916">MLELNSHSNTGLDSRTMVYTRLSAETILRHNITGLDFINIQNMDDRLVHHWLGFTKEQYQRILNEVPQLLIKSSGPIGLTAYLMKLRTGDSNERISALFNIPKRTLDGYVSEARHLMYDYFVPRHLGLNHINRQEIVDRTLLIPQGLFGSHNGENKPVIIIDGTYCFIEKSSNYLYQKRTYSLHKYNNLVKPFMIVCTDGHIIDVMGPYPATTSDAEIINNEFRDPNSMLRQYFQAGDAFILDRGFRDALPLLNECGYRTYVPPTLPEGEWQHSTLEANNSRAVTICRWVVEVVNGRFKRDFKLFRQEYFNTASKHLMTDFEVAASLLNAFHPPITNRGDAGDILQIINENMNRENDLGYYVIRNNINRRRAEFTRIHVQNDNLNDFPQLTHSDLIKVSLGIYQIKQARSYYGEHIRQDGRYEIEVCRDTDSNLLRELSISTDSCWLLRGRIKSRRISSKTYFTYILVDSSLNGREAIKQYYCNCLVGKRTVGCCCHIMSIIWYLGWARHQQDVTPPAQFLDDILIVYDEMDD</sequence>
<evidence type="ECO:0000313" key="2">
    <source>
        <dbReference type="Proteomes" id="UP001231649"/>
    </source>
</evidence>
<protein>
    <submittedName>
        <fullName evidence="1">Uncharacterized protein</fullName>
    </submittedName>
</protein>
<reference evidence="1" key="1">
    <citation type="submission" date="2023-03" db="EMBL/GenBank/DDBJ databases">
        <title>Chromosome-level genomes of two armyworms, Mythimna separata and Mythimna loreyi, provide insights into the biosynthesis and reception of sex pheromones.</title>
        <authorList>
            <person name="Zhao H."/>
        </authorList>
    </citation>
    <scope>NUCLEOTIDE SEQUENCE</scope>
    <source>
        <strain evidence="1">BeijingLab</strain>
    </source>
</reference>
<proteinExistence type="predicted"/>
<keyword evidence="2" id="KW-1185">Reference proteome</keyword>
<gene>
    <name evidence="1" type="ORF">PYW08_013106</name>
</gene>
<name>A0ACC2Q0X7_9NEOP</name>
<comment type="caution">
    <text evidence="1">The sequence shown here is derived from an EMBL/GenBank/DDBJ whole genome shotgun (WGS) entry which is preliminary data.</text>
</comment>
<dbReference type="EMBL" id="CM056808">
    <property type="protein sequence ID" value="KAJ8704382.1"/>
    <property type="molecule type" value="Genomic_DNA"/>
</dbReference>
<accession>A0ACC2Q0X7</accession>
<evidence type="ECO:0000313" key="1">
    <source>
        <dbReference type="EMBL" id="KAJ8704382.1"/>
    </source>
</evidence>
<organism evidence="1 2">
    <name type="scientific">Mythimna loreyi</name>
    <dbReference type="NCBI Taxonomy" id="667449"/>
    <lineage>
        <taxon>Eukaryota</taxon>
        <taxon>Metazoa</taxon>
        <taxon>Ecdysozoa</taxon>
        <taxon>Arthropoda</taxon>
        <taxon>Hexapoda</taxon>
        <taxon>Insecta</taxon>
        <taxon>Pterygota</taxon>
        <taxon>Neoptera</taxon>
        <taxon>Endopterygota</taxon>
        <taxon>Lepidoptera</taxon>
        <taxon>Glossata</taxon>
        <taxon>Ditrysia</taxon>
        <taxon>Noctuoidea</taxon>
        <taxon>Noctuidae</taxon>
        <taxon>Noctuinae</taxon>
        <taxon>Hadenini</taxon>
        <taxon>Mythimna</taxon>
    </lineage>
</organism>
<dbReference type="Proteomes" id="UP001231649">
    <property type="component" value="Chromosome 32"/>
</dbReference>